<evidence type="ECO:0000313" key="2">
    <source>
        <dbReference type="Proteomes" id="UP000234681"/>
    </source>
</evidence>
<dbReference type="EMBL" id="CH473975">
    <property type="protein sequence ID" value="EDL95320.1"/>
    <property type="molecule type" value="Genomic_DNA"/>
</dbReference>
<reference evidence="2" key="1">
    <citation type="submission" date="2005-09" db="EMBL/GenBank/DDBJ databases">
        <authorList>
            <person name="Mural R.J."/>
            <person name="Li P.W."/>
            <person name="Adams M.D."/>
            <person name="Amanatides P.G."/>
            <person name="Baden-Tillson H."/>
            <person name="Barnstead M."/>
            <person name="Chin S.H."/>
            <person name="Dew I."/>
            <person name="Evans C.A."/>
            <person name="Ferriera S."/>
            <person name="Flanigan M."/>
            <person name="Fosler C."/>
            <person name="Glodek A."/>
            <person name="Gu Z."/>
            <person name="Holt R.A."/>
            <person name="Jennings D."/>
            <person name="Kraft C.L."/>
            <person name="Lu F."/>
            <person name="Nguyen T."/>
            <person name="Nusskern D.R."/>
            <person name="Pfannkoch C.M."/>
            <person name="Sitter C."/>
            <person name="Sutton G.G."/>
            <person name="Venter J.C."/>
            <person name="Wang Z."/>
            <person name="Woodage T."/>
            <person name="Zheng X.H."/>
            <person name="Zhong F."/>
        </authorList>
    </citation>
    <scope>NUCLEOTIDE SEQUENCE [LARGE SCALE GENOMIC DNA]</scope>
    <source>
        <strain>BN</strain>
        <strain evidence="2">Sprague-Dawley</strain>
    </source>
</reference>
<name>A6J3Z7_RAT</name>
<organism evidence="1 2">
    <name type="scientific">Rattus norvegicus</name>
    <name type="common">Rat</name>
    <dbReference type="NCBI Taxonomy" id="10116"/>
    <lineage>
        <taxon>Eukaryota</taxon>
        <taxon>Metazoa</taxon>
        <taxon>Chordata</taxon>
        <taxon>Craniata</taxon>
        <taxon>Vertebrata</taxon>
        <taxon>Euteleostomi</taxon>
        <taxon>Mammalia</taxon>
        <taxon>Eutheria</taxon>
        <taxon>Euarchontoglires</taxon>
        <taxon>Glires</taxon>
        <taxon>Rodentia</taxon>
        <taxon>Myomorpha</taxon>
        <taxon>Muroidea</taxon>
        <taxon>Muridae</taxon>
        <taxon>Murinae</taxon>
        <taxon>Rattus</taxon>
    </lineage>
</organism>
<dbReference type="Proteomes" id="UP000234681">
    <property type="component" value="Chromosome 8"/>
</dbReference>
<gene>
    <name evidence="1" type="ORF">rCG_58341</name>
</gene>
<sequence>MPFFTLPPCPQRALPLFPDSSRSLEEYSSSQSLFPRQL</sequence>
<dbReference type="AlphaFoldDB" id="A6J3Z7"/>
<evidence type="ECO:0000313" key="1">
    <source>
        <dbReference type="EMBL" id="EDL95320.1"/>
    </source>
</evidence>
<protein>
    <submittedName>
        <fullName evidence="1">RCG58341</fullName>
    </submittedName>
</protein>
<proteinExistence type="predicted"/>
<accession>A6J3Z7</accession>